<dbReference type="EMBL" id="CP043641">
    <property type="protein sequence ID" value="QNE36696.1"/>
    <property type="molecule type" value="Genomic_DNA"/>
</dbReference>
<dbReference type="GO" id="GO:0016740">
    <property type="term" value="F:transferase activity"/>
    <property type="evidence" value="ECO:0007669"/>
    <property type="project" value="UniProtKB-KW"/>
</dbReference>
<evidence type="ECO:0000313" key="3">
    <source>
        <dbReference type="Proteomes" id="UP000515511"/>
    </source>
</evidence>
<keyword evidence="2" id="KW-0808">Transferase</keyword>
<dbReference type="AlphaFoldDB" id="A0A7G6YDY1"/>
<protein>
    <submittedName>
        <fullName evidence="2">Glycosyltransferase family 2 protein</fullName>
    </submittedName>
</protein>
<dbReference type="Gene3D" id="3.90.550.10">
    <property type="entry name" value="Spore Coat Polysaccharide Biosynthesis Protein SpsA, Chain A"/>
    <property type="match status" value="1"/>
</dbReference>
<dbReference type="Pfam" id="PF00535">
    <property type="entry name" value="Glycos_transf_2"/>
    <property type="match status" value="1"/>
</dbReference>
<evidence type="ECO:0000313" key="2">
    <source>
        <dbReference type="EMBL" id="QNE36696.1"/>
    </source>
</evidence>
<accession>A0A7G6YDY1</accession>
<reference evidence="3" key="1">
    <citation type="submission" date="2019-09" db="EMBL/GenBank/DDBJ databases">
        <title>Antimicrobial potential of Antarctic Bacteria.</title>
        <authorList>
            <person name="Benaud N."/>
            <person name="Edwards R.J."/>
            <person name="Ferrari B.C."/>
        </authorList>
    </citation>
    <scope>NUCLEOTIDE SEQUENCE [LARGE SCALE GENOMIC DNA]</scope>
    <source>
        <strain evidence="3">INR9</strain>
    </source>
</reference>
<evidence type="ECO:0000259" key="1">
    <source>
        <dbReference type="Pfam" id="PF00535"/>
    </source>
</evidence>
<dbReference type="Proteomes" id="UP000515511">
    <property type="component" value="Chromosome"/>
</dbReference>
<dbReference type="PANTHER" id="PTHR43179:SF7">
    <property type="entry name" value="RHAMNOSYLTRANSFERASE WBBL"/>
    <property type="match status" value="1"/>
</dbReference>
<dbReference type="InterPro" id="IPR029044">
    <property type="entry name" value="Nucleotide-diphossugar_trans"/>
</dbReference>
<feature type="domain" description="Glycosyltransferase 2-like" evidence="1">
    <location>
        <begin position="9"/>
        <end position="120"/>
    </location>
</feature>
<organism evidence="2 3">
    <name type="scientific">Leifsonia shinshuensis</name>
    <dbReference type="NCBI Taxonomy" id="150026"/>
    <lineage>
        <taxon>Bacteria</taxon>
        <taxon>Bacillati</taxon>
        <taxon>Actinomycetota</taxon>
        <taxon>Actinomycetes</taxon>
        <taxon>Micrococcales</taxon>
        <taxon>Microbacteriaceae</taxon>
        <taxon>Leifsonia</taxon>
    </lineage>
</organism>
<name>A0A7G6YDY1_9MICO</name>
<dbReference type="SUPFAM" id="SSF53448">
    <property type="entry name" value="Nucleotide-diphospho-sugar transferases"/>
    <property type="match status" value="1"/>
</dbReference>
<dbReference type="RefSeq" id="WP_185276136.1">
    <property type="nucleotide sequence ID" value="NZ_CP043641.1"/>
</dbReference>
<proteinExistence type="predicted"/>
<gene>
    <name evidence="2" type="ORF">F1C12_17310</name>
</gene>
<dbReference type="KEGG" id="lse:F1C12_17310"/>
<dbReference type="InterPro" id="IPR001173">
    <property type="entry name" value="Glyco_trans_2-like"/>
</dbReference>
<sequence length="308" mass="33520">MPEPRIALCVVTYNSGDLIEAFVAAVPEGTAGTNASLVFADNGSQDDTLEQIARWAPDALVVRTGGNLGYAGGVNAAVRAAGDQDAYLILNADVRLHPGCTKTLYERLGDGVGIVVPRLLDQRGQLIWSMRREPSVLRTWADALVGAEHVGRVAALGEVVTDPAAYEIGQNTDWAEGSTQLVGAECWRVCGEWDASLFLYSEETEYDLRARDNGLRTWYEPAAVATHLEGGSATSPRQWSLLVANRLRLFRMRHGRVATGMVWLALVVREGSRALLGKPTSRAAVRDLVSPIRMRQARGPEWLEGVRL</sequence>
<dbReference type="PANTHER" id="PTHR43179">
    <property type="entry name" value="RHAMNOSYLTRANSFERASE WBBL"/>
    <property type="match status" value="1"/>
</dbReference>